<dbReference type="InterPro" id="IPR036291">
    <property type="entry name" value="NAD(P)-bd_dom_sf"/>
</dbReference>
<dbReference type="GO" id="GO:0016491">
    <property type="term" value="F:oxidoreductase activity"/>
    <property type="evidence" value="ECO:0007669"/>
    <property type="project" value="UniProtKB-KW"/>
</dbReference>
<keyword evidence="4" id="KW-1185">Reference proteome</keyword>
<dbReference type="PRINTS" id="PR00081">
    <property type="entry name" value="GDHRDH"/>
</dbReference>
<evidence type="ECO:0000313" key="3">
    <source>
        <dbReference type="EMBL" id="EAR07347.1"/>
    </source>
</evidence>
<dbReference type="PANTHER" id="PTHR43639:SF1">
    <property type="entry name" value="SHORT-CHAIN DEHYDROGENASE_REDUCTASE FAMILY PROTEIN"/>
    <property type="match status" value="1"/>
</dbReference>
<dbReference type="EMBL" id="AAOE01000046">
    <property type="protein sequence ID" value="EAR07347.1"/>
    <property type="molecule type" value="Genomic_DNA"/>
</dbReference>
<dbReference type="Pfam" id="PF13561">
    <property type="entry name" value="adh_short_C2"/>
    <property type="match status" value="1"/>
</dbReference>
<evidence type="ECO:0000256" key="1">
    <source>
        <dbReference type="ARBA" id="ARBA00006484"/>
    </source>
</evidence>
<dbReference type="STRING" id="314283.MED297_07656"/>
<name>A4BKJ4_9GAMM</name>
<dbReference type="PRINTS" id="PR00080">
    <property type="entry name" value="SDRFAMILY"/>
</dbReference>
<organism evidence="3 4">
    <name type="scientific">Reinekea blandensis MED297</name>
    <dbReference type="NCBI Taxonomy" id="314283"/>
    <lineage>
        <taxon>Bacteria</taxon>
        <taxon>Pseudomonadati</taxon>
        <taxon>Pseudomonadota</taxon>
        <taxon>Gammaproteobacteria</taxon>
        <taxon>Oceanospirillales</taxon>
        <taxon>Saccharospirillaceae</taxon>
        <taxon>Reinekea</taxon>
    </lineage>
</organism>
<dbReference type="AlphaFoldDB" id="A4BKJ4"/>
<proteinExistence type="inferred from homology"/>
<dbReference type="PANTHER" id="PTHR43639">
    <property type="entry name" value="OXIDOREDUCTASE, SHORT-CHAIN DEHYDROGENASE/REDUCTASE FAMILY (AFU_ORTHOLOGUE AFUA_5G02870)"/>
    <property type="match status" value="1"/>
</dbReference>
<gene>
    <name evidence="3" type="ORF">MED297_07656</name>
</gene>
<protein>
    <submittedName>
        <fullName evidence="3">Short-chain alcohol dehydrogenase-like protein</fullName>
    </submittedName>
</protein>
<evidence type="ECO:0000313" key="4">
    <source>
        <dbReference type="Proteomes" id="UP000005953"/>
    </source>
</evidence>
<keyword evidence="2" id="KW-0560">Oxidoreductase</keyword>
<dbReference type="OrthoDB" id="20590at2"/>
<dbReference type="SUPFAM" id="SSF51735">
    <property type="entry name" value="NAD(P)-binding Rossmann-fold domains"/>
    <property type="match status" value="1"/>
</dbReference>
<evidence type="ECO:0000256" key="2">
    <source>
        <dbReference type="ARBA" id="ARBA00023002"/>
    </source>
</evidence>
<comment type="caution">
    <text evidence="3">The sequence shown here is derived from an EMBL/GenBank/DDBJ whole genome shotgun (WGS) entry which is preliminary data.</text>
</comment>
<dbReference type="InterPro" id="IPR002347">
    <property type="entry name" value="SDR_fam"/>
</dbReference>
<reference evidence="3 4" key="1">
    <citation type="submission" date="2006-02" db="EMBL/GenBank/DDBJ databases">
        <authorList>
            <person name="Pinhassi J."/>
            <person name="Pedros-Alio C."/>
            <person name="Ferriera S."/>
            <person name="Johnson J."/>
            <person name="Kravitz S."/>
            <person name="Halpern A."/>
            <person name="Remington K."/>
            <person name="Beeson K."/>
            <person name="Tran B."/>
            <person name="Rogers Y.-H."/>
            <person name="Friedman R."/>
            <person name="Venter J.C."/>
        </authorList>
    </citation>
    <scope>NUCLEOTIDE SEQUENCE [LARGE SCALE GENOMIC DNA]</scope>
    <source>
        <strain evidence="3 4">MED297</strain>
    </source>
</reference>
<dbReference type="Gene3D" id="3.40.50.720">
    <property type="entry name" value="NAD(P)-binding Rossmann-like Domain"/>
    <property type="match status" value="1"/>
</dbReference>
<sequence length="252" mass="26504">MTQKIALITGGSRGLGKSAALHLAKANVGIVITYQSNVAEAQSIVDEINSKGGRAAALKLDVAESSSFSSFRDSLISILKETFERNTFDYLVNNAGYGIFTPFEKTTEAELDDMYAVHLKGPFFLTQCLARFIEDGGRILNVSSGLTRMTFSGYDAYAAMKGGLEVVTRYQAAAYASRGIAVNTIAPGAIETDFGGGAVRDTPKLNQHIASTTAMGRVGLPDDIGSAVAGLLVAGSGWMTGQRLEVSGGQSL</sequence>
<comment type="similarity">
    <text evidence="1">Belongs to the short-chain dehydrogenases/reductases (SDR) family.</text>
</comment>
<dbReference type="Proteomes" id="UP000005953">
    <property type="component" value="Unassembled WGS sequence"/>
</dbReference>
<dbReference type="HOGENOM" id="CLU_010194_1_3_6"/>
<dbReference type="RefSeq" id="WP_008045536.1">
    <property type="nucleotide sequence ID" value="NZ_CH724152.1"/>
</dbReference>
<accession>A4BKJ4</accession>